<dbReference type="Proteomes" id="UP001151760">
    <property type="component" value="Unassembled WGS sequence"/>
</dbReference>
<name>A0ABQ5HML8_9ASTR</name>
<organism evidence="1 2">
    <name type="scientific">Tanacetum coccineum</name>
    <dbReference type="NCBI Taxonomy" id="301880"/>
    <lineage>
        <taxon>Eukaryota</taxon>
        <taxon>Viridiplantae</taxon>
        <taxon>Streptophyta</taxon>
        <taxon>Embryophyta</taxon>
        <taxon>Tracheophyta</taxon>
        <taxon>Spermatophyta</taxon>
        <taxon>Magnoliopsida</taxon>
        <taxon>eudicotyledons</taxon>
        <taxon>Gunneridae</taxon>
        <taxon>Pentapetalae</taxon>
        <taxon>asterids</taxon>
        <taxon>campanulids</taxon>
        <taxon>Asterales</taxon>
        <taxon>Asteraceae</taxon>
        <taxon>Asteroideae</taxon>
        <taxon>Anthemideae</taxon>
        <taxon>Anthemidinae</taxon>
        <taxon>Tanacetum</taxon>
    </lineage>
</organism>
<comment type="caution">
    <text evidence="1">The sequence shown here is derived from an EMBL/GenBank/DDBJ whole genome shotgun (WGS) entry which is preliminary data.</text>
</comment>
<keyword evidence="2" id="KW-1185">Reference proteome</keyword>
<evidence type="ECO:0000313" key="1">
    <source>
        <dbReference type="EMBL" id="GJT89098.1"/>
    </source>
</evidence>
<proteinExistence type="predicted"/>
<protein>
    <submittedName>
        <fullName evidence="1">Uncharacterized protein</fullName>
    </submittedName>
</protein>
<sequence length="153" mass="16404">TGFERSLDTLFMAADFDFEKSFFASESEKHVNTALGLNDTTPRVAKEVVSPSVVDDTLEKEKLSHVVTTTESYLPLPTHVTTLAGNAPGKSSYANVTGKPSGKKLNFCTLFTPGGNGIDVVVPVESIRTVSERFTNTKYGFFLGKAGGIPCCC</sequence>
<accession>A0ABQ5HML8</accession>
<reference evidence="1" key="1">
    <citation type="journal article" date="2022" name="Int. J. Mol. Sci.">
        <title>Draft Genome of Tanacetum Coccineum: Genomic Comparison of Closely Related Tanacetum-Family Plants.</title>
        <authorList>
            <person name="Yamashiro T."/>
            <person name="Shiraishi A."/>
            <person name="Nakayama K."/>
            <person name="Satake H."/>
        </authorList>
    </citation>
    <scope>NUCLEOTIDE SEQUENCE</scope>
</reference>
<reference evidence="1" key="2">
    <citation type="submission" date="2022-01" db="EMBL/GenBank/DDBJ databases">
        <authorList>
            <person name="Yamashiro T."/>
            <person name="Shiraishi A."/>
            <person name="Satake H."/>
            <person name="Nakayama K."/>
        </authorList>
    </citation>
    <scope>NUCLEOTIDE SEQUENCE</scope>
</reference>
<evidence type="ECO:0000313" key="2">
    <source>
        <dbReference type="Proteomes" id="UP001151760"/>
    </source>
</evidence>
<feature type="non-terminal residue" evidence="1">
    <location>
        <position position="1"/>
    </location>
</feature>
<dbReference type="EMBL" id="BQNB010019791">
    <property type="protein sequence ID" value="GJT89098.1"/>
    <property type="molecule type" value="Genomic_DNA"/>
</dbReference>
<gene>
    <name evidence="1" type="ORF">Tco_1070815</name>
</gene>